<comment type="caution">
    <text evidence="3">The sequence shown here is derived from an EMBL/GenBank/DDBJ whole genome shotgun (WGS) entry which is preliminary data.</text>
</comment>
<gene>
    <name evidence="3" type="ORF">Airi01_052910</name>
</gene>
<dbReference type="Pfam" id="PF07171">
    <property type="entry name" value="MlrC_C"/>
    <property type="match status" value="1"/>
</dbReference>
<name>A0A9W6RK72_9ACTN</name>
<dbReference type="InterPro" id="IPR010799">
    <property type="entry name" value="MlrC_C"/>
</dbReference>
<dbReference type="PIRSF" id="PIRSF012702">
    <property type="entry name" value="UCP012702"/>
    <property type="match status" value="1"/>
</dbReference>
<feature type="domain" description="Microcystin LR degradation protein MlrC N-terminal" evidence="2">
    <location>
        <begin position="5"/>
        <end position="283"/>
    </location>
</feature>
<dbReference type="InterPro" id="IPR015995">
    <property type="entry name" value="MlrC_N"/>
</dbReference>
<evidence type="ECO:0000259" key="2">
    <source>
        <dbReference type="Pfam" id="PF07364"/>
    </source>
</evidence>
<protein>
    <submittedName>
        <fullName evidence="3">Microcystin degradation protein MlrC</fullName>
    </submittedName>
</protein>
<sequence length="484" mass="51549">MTPLRIGIAGIAIESSTFSPHRTRLADFTVTRGDALLARYSWMGAPWTTGVEWVPLLHAVSLPGGAVEPEVYDALEAEIVERAKAAGPLDGLFFDIHGAMSVVGRTDAEARLAAVIREAVGPDTLISASMDLHGNVSRELASAVDLITCYRMAPHEDAWESRERAAYNLVERLHDGGRPRKAWVQVPVLLPGEKTSTRVEPAKSLYGRIPAVEALPGVVDAAIWVGYAWADEPRCRAAVVVTGDDEEVIAAQARELAEAYWHARDDFAFVAPTGTFDECLATALASDARPFLISDSGDNPTAGGAGDVSWTLSRLLVVEELRLGKASAIYASIVDPEAVATAFAAGEGAEVMVRAGGRIDAGPSGPVAIAGMVHSLLPGDPVGGDIAVIRTGGLHVILTSRRKPYHEICDFTALGLSPADTDLVIVKIGYLEPELYDLAADWLLALTPGGVDQDLLRLGHHGVRRPLFPFDPDMADPDLTPELL</sequence>
<feature type="domain" description="Microcystin LR degradation protein MlrC C-terminal" evidence="1">
    <location>
        <begin position="293"/>
        <end position="461"/>
    </location>
</feature>
<evidence type="ECO:0000313" key="4">
    <source>
        <dbReference type="Proteomes" id="UP001165135"/>
    </source>
</evidence>
<evidence type="ECO:0000313" key="3">
    <source>
        <dbReference type="EMBL" id="GLY77024.1"/>
    </source>
</evidence>
<dbReference type="EMBL" id="BSTJ01000006">
    <property type="protein sequence ID" value="GLY77024.1"/>
    <property type="molecule type" value="Genomic_DNA"/>
</dbReference>
<dbReference type="Proteomes" id="UP001165135">
    <property type="component" value="Unassembled WGS sequence"/>
</dbReference>
<reference evidence="3" key="1">
    <citation type="submission" date="2023-03" db="EMBL/GenBank/DDBJ databases">
        <title>Actinoallomurus iriomotensis NBRC 103681.</title>
        <authorList>
            <person name="Ichikawa N."/>
            <person name="Sato H."/>
            <person name="Tonouchi N."/>
        </authorList>
    </citation>
    <scope>NUCLEOTIDE SEQUENCE</scope>
    <source>
        <strain evidence="3">NBRC 103681</strain>
    </source>
</reference>
<evidence type="ECO:0000259" key="1">
    <source>
        <dbReference type="Pfam" id="PF07171"/>
    </source>
</evidence>
<accession>A0A9W6RK72</accession>
<organism evidence="3 4">
    <name type="scientific">Actinoallomurus iriomotensis</name>
    <dbReference type="NCBI Taxonomy" id="478107"/>
    <lineage>
        <taxon>Bacteria</taxon>
        <taxon>Bacillati</taxon>
        <taxon>Actinomycetota</taxon>
        <taxon>Actinomycetes</taxon>
        <taxon>Streptosporangiales</taxon>
        <taxon>Thermomonosporaceae</taxon>
        <taxon>Actinoallomurus</taxon>
    </lineage>
</organism>
<dbReference type="Pfam" id="PF07364">
    <property type="entry name" value="DUF1485"/>
    <property type="match status" value="1"/>
</dbReference>
<dbReference type="AlphaFoldDB" id="A0A9W6RK72"/>
<dbReference type="InterPro" id="IPR009197">
    <property type="entry name" value="MlrC"/>
</dbReference>
<proteinExistence type="predicted"/>
<dbReference type="RefSeq" id="WP_285625960.1">
    <property type="nucleotide sequence ID" value="NZ_BSTJ01000006.1"/>
</dbReference>